<dbReference type="GO" id="GO:0003700">
    <property type="term" value="F:DNA-binding transcription factor activity"/>
    <property type="evidence" value="ECO:0007669"/>
    <property type="project" value="TreeGrafter"/>
</dbReference>
<name>A0A1G6AIW6_9HYPH</name>
<dbReference type="AlphaFoldDB" id="A0A1G6AIW6"/>
<reference evidence="7 8" key="1">
    <citation type="submission" date="2016-10" db="EMBL/GenBank/DDBJ databases">
        <authorList>
            <person name="de Groot N.N."/>
        </authorList>
    </citation>
    <scope>NUCLEOTIDE SEQUENCE [LARGE SCALE GENOMIC DNA]</scope>
    <source>
        <strain evidence="7 8">ATCC 35022</strain>
    </source>
</reference>
<dbReference type="RefSeq" id="WP_175478273.1">
    <property type="nucleotide sequence ID" value="NZ_FMXQ01000001.1"/>
</dbReference>
<evidence type="ECO:0000256" key="2">
    <source>
        <dbReference type="ARBA" id="ARBA00023125"/>
    </source>
</evidence>
<dbReference type="EMBL" id="FMXQ01000001">
    <property type="protein sequence ID" value="SDB08351.1"/>
    <property type="molecule type" value="Genomic_DNA"/>
</dbReference>
<dbReference type="InterPro" id="IPR036271">
    <property type="entry name" value="Tet_transcr_reg_TetR-rel_C_sf"/>
</dbReference>
<dbReference type="InterPro" id="IPR050109">
    <property type="entry name" value="HTH-type_TetR-like_transc_reg"/>
</dbReference>
<gene>
    <name evidence="7" type="ORF">SAMN02982931_00706</name>
</gene>
<feature type="region of interest" description="Disordered" evidence="5">
    <location>
        <begin position="1"/>
        <end position="20"/>
    </location>
</feature>
<keyword evidence="1" id="KW-0805">Transcription regulation</keyword>
<dbReference type="SUPFAM" id="SSF48498">
    <property type="entry name" value="Tetracyclin repressor-like, C-terminal domain"/>
    <property type="match status" value="1"/>
</dbReference>
<dbReference type="SUPFAM" id="SSF46689">
    <property type="entry name" value="Homeodomain-like"/>
    <property type="match status" value="1"/>
</dbReference>
<dbReference type="PROSITE" id="PS50977">
    <property type="entry name" value="HTH_TETR_2"/>
    <property type="match status" value="1"/>
</dbReference>
<evidence type="ECO:0000256" key="3">
    <source>
        <dbReference type="ARBA" id="ARBA00023163"/>
    </source>
</evidence>
<dbReference type="Proteomes" id="UP000199071">
    <property type="component" value="Unassembled WGS sequence"/>
</dbReference>
<dbReference type="Pfam" id="PF00440">
    <property type="entry name" value="TetR_N"/>
    <property type="match status" value="1"/>
</dbReference>
<evidence type="ECO:0000313" key="8">
    <source>
        <dbReference type="Proteomes" id="UP000199071"/>
    </source>
</evidence>
<protein>
    <submittedName>
        <fullName evidence="7">Transcriptional regulator, TetR family</fullName>
    </submittedName>
</protein>
<feature type="domain" description="HTH tetR-type" evidence="6">
    <location>
        <begin position="25"/>
        <end position="85"/>
    </location>
</feature>
<dbReference type="InterPro" id="IPR001647">
    <property type="entry name" value="HTH_TetR"/>
</dbReference>
<organism evidence="7 8">
    <name type="scientific">Bauldia litoralis</name>
    <dbReference type="NCBI Taxonomy" id="665467"/>
    <lineage>
        <taxon>Bacteria</taxon>
        <taxon>Pseudomonadati</taxon>
        <taxon>Pseudomonadota</taxon>
        <taxon>Alphaproteobacteria</taxon>
        <taxon>Hyphomicrobiales</taxon>
        <taxon>Kaistiaceae</taxon>
        <taxon>Bauldia</taxon>
    </lineage>
</organism>
<feature type="DNA-binding region" description="H-T-H motif" evidence="4">
    <location>
        <begin position="48"/>
        <end position="67"/>
    </location>
</feature>
<evidence type="ECO:0000256" key="5">
    <source>
        <dbReference type="SAM" id="MobiDB-lite"/>
    </source>
</evidence>
<evidence type="ECO:0000256" key="4">
    <source>
        <dbReference type="PROSITE-ProRule" id="PRU00335"/>
    </source>
</evidence>
<proteinExistence type="predicted"/>
<dbReference type="InterPro" id="IPR025996">
    <property type="entry name" value="MT1864/Rv1816-like_C"/>
</dbReference>
<keyword evidence="8" id="KW-1185">Reference proteome</keyword>
<keyword evidence="3" id="KW-0804">Transcription</keyword>
<dbReference type="PANTHER" id="PTHR30055:SF220">
    <property type="entry name" value="TETR-FAMILY REGULATORY PROTEIN"/>
    <property type="match status" value="1"/>
</dbReference>
<dbReference type="STRING" id="665467.SAMN02982931_00706"/>
<evidence type="ECO:0000313" key="7">
    <source>
        <dbReference type="EMBL" id="SDB08351.1"/>
    </source>
</evidence>
<dbReference type="Pfam" id="PF13305">
    <property type="entry name" value="TetR_C_33"/>
    <property type="match status" value="1"/>
</dbReference>
<dbReference type="Gene3D" id="1.10.357.10">
    <property type="entry name" value="Tetracycline Repressor, domain 2"/>
    <property type="match status" value="1"/>
</dbReference>
<evidence type="ECO:0000259" key="6">
    <source>
        <dbReference type="PROSITE" id="PS50977"/>
    </source>
</evidence>
<dbReference type="GO" id="GO:0000976">
    <property type="term" value="F:transcription cis-regulatory region binding"/>
    <property type="evidence" value="ECO:0007669"/>
    <property type="project" value="TreeGrafter"/>
</dbReference>
<feature type="compositionally biased region" description="Low complexity" evidence="5">
    <location>
        <begin position="9"/>
        <end position="20"/>
    </location>
</feature>
<accession>A0A1G6AIW6</accession>
<dbReference type="PANTHER" id="PTHR30055">
    <property type="entry name" value="HTH-TYPE TRANSCRIPTIONAL REGULATOR RUTR"/>
    <property type="match status" value="1"/>
</dbReference>
<keyword evidence="2 4" id="KW-0238">DNA-binding</keyword>
<dbReference type="InterPro" id="IPR009057">
    <property type="entry name" value="Homeodomain-like_sf"/>
</dbReference>
<sequence length="230" mass="24116">MATPRTDPAKAPSAPARTAAGYHHGDLRAALLAAAELELAEKGVDGFTLRGCARRAGVSHAAPAHHFKDVRALLTALAAIGFARLSASMADCAEGIPPGGIDYIVAIGRGYVRFAVDNPHLYNLIFRSALLDCDDPVHGAAGDSAFAYPVRAVGAYRGSDDPMSDPQLAVEVVGIWSMVHGLAGLLIDGQFSKHTGKTQQQLADELAPALTRQFMEGPAKRPDPAGEPRC</sequence>
<evidence type="ECO:0000256" key="1">
    <source>
        <dbReference type="ARBA" id="ARBA00023015"/>
    </source>
</evidence>